<evidence type="ECO:0000313" key="1">
    <source>
        <dbReference type="EMBL" id="QIR16566.1"/>
    </source>
</evidence>
<accession>A0A6G9QPS7</accession>
<evidence type="ECO:0000313" key="2">
    <source>
        <dbReference type="Proteomes" id="UP000502608"/>
    </source>
</evidence>
<dbReference type="KEGG" id="saes:HBH39_19010"/>
<dbReference type="AlphaFoldDB" id="A0A6G9QPS7"/>
<keyword evidence="2" id="KW-1185">Reference proteome</keyword>
<geneLocation type="plasmid" evidence="1 2">
    <name>pPN3F2_2</name>
</geneLocation>
<organism evidence="1 2">
    <name type="scientific">Shewanella aestuarii</name>
    <dbReference type="NCBI Taxonomy" id="1028752"/>
    <lineage>
        <taxon>Bacteria</taxon>
        <taxon>Pseudomonadati</taxon>
        <taxon>Pseudomonadota</taxon>
        <taxon>Gammaproteobacteria</taxon>
        <taxon>Alteromonadales</taxon>
        <taxon>Shewanellaceae</taxon>
        <taxon>Shewanella</taxon>
    </lineage>
</organism>
<name>A0A6G9QPS7_9GAMM</name>
<protein>
    <submittedName>
        <fullName evidence="1">Uncharacterized protein</fullName>
    </submittedName>
</protein>
<dbReference type="EMBL" id="CP050315">
    <property type="protein sequence ID" value="QIR16566.1"/>
    <property type="molecule type" value="Genomic_DNA"/>
</dbReference>
<sequence length="263" mass="29986">MEIEKKQVALSVVSVKLAGKKLTGAILDQIPRLDFCDLLVDEHYCFDDSPDIIPVARFSLVSFLNSEMRINKILGHSADSARSLNMHYGRDQEDAFFFIYQGQLYCDSYHSRTGTQAYGHQLKNVSHKLDECYTRLRAANRVLELEAQGVDAHDIVGRCSKGRTMLPRGRNRKRSNHVLDDLDDWEDDVMDFDDSDETIASQEYNSIIKSHGTWAKYIAALKEEVRLEEILKIQLKHEVEGFENKVASIIKQIIASPYTILGC</sequence>
<keyword evidence="1" id="KW-0614">Plasmid</keyword>
<gene>
    <name evidence="1" type="ORF">HBH39_19010</name>
</gene>
<dbReference type="Proteomes" id="UP000502608">
    <property type="component" value="Plasmid pPN3F2_2"/>
</dbReference>
<reference evidence="1 2" key="1">
    <citation type="submission" date="2020-03" db="EMBL/GenBank/DDBJ databases">
        <title>Complete genome sequence of Shewanella sp.</title>
        <authorList>
            <person name="Kim Y.-S."/>
            <person name="Kim S.-J."/>
            <person name="Jung H.-K."/>
            <person name="Kim K.-H."/>
        </authorList>
    </citation>
    <scope>NUCLEOTIDE SEQUENCE [LARGE SCALE GENOMIC DNA]</scope>
    <source>
        <strain evidence="1 2">PN3F2</strain>
        <plasmid evidence="1 2">pPN3F2_2</plasmid>
    </source>
</reference>
<proteinExistence type="predicted"/>
<dbReference type="RefSeq" id="WP_167680394.1">
    <property type="nucleotide sequence ID" value="NZ_CP050315.1"/>
</dbReference>